<dbReference type="Proteomes" id="UP000887566">
    <property type="component" value="Unplaced"/>
</dbReference>
<reference evidence="2" key="1">
    <citation type="submission" date="2022-11" db="UniProtKB">
        <authorList>
            <consortium name="WormBaseParasite"/>
        </authorList>
    </citation>
    <scope>IDENTIFICATION</scope>
</reference>
<protein>
    <submittedName>
        <fullName evidence="2">Uncharacterized protein</fullName>
    </submittedName>
</protein>
<proteinExistence type="predicted"/>
<dbReference type="AlphaFoldDB" id="A0A914WF29"/>
<keyword evidence="1" id="KW-1185">Reference proteome</keyword>
<name>A0A914WF29_9BILA</name>
<evidence type="ECO:0000313" key="1">
    <source>
        <dbReference type="Proteomes" id="UP000887566"/>
    </source>
</evidence>
<evidence type="ECO:0000313" key="2">
    <source>
        <dbReference type="WBParaSite" id="PSAMB.scaffold3732size17092.g22371.t1"/>
    </source>
</evidence>
<accession>A0A914WF29</accession>
<organism evidence="1 2">
    <name type="scientific">Plectus sambesii</name>
    <dbReference type="NCBI Taxonomy" id="2011161"/>
    <lineage>
        <taxon>Eukaryota</taxon>
        <taxon>Metazoa</taxon>
        <taxon>Ecdysozoa</taxon>
        <taxon>Nematoda</taxon>
        <taxon>Chromadorea</taxon>
        <taxon>Plectida</taxon>
        <taxon>Plectina</taxon>
        <taxon>Plectoidea</taxon>
        <taxon>Plectidae</taxon>
        <taxon>Plectus</taxon>
    </lineage>
</organism>
<dbReference type="WBParaSite" id="PSAMB.scaffold3732size17092.g22371.t1">
    <property type="protein sequence ID" value="PSAMB.scaffold3732size17092.g22371.t1"/>
    <property type="gene ID" value="PSAMB.scaffold3732size17092.g22371"/>
</dbReference>
<sequence length="204" mass="22421">MRFTLSGIMRVELVRPSDGSSRTSALLKCSRVSLLHCTRLTRPIQLLCCDGIELCRPLREGGIGGVRRRWRLQCGRQFCTRLNTAADNCVLAGRNRTIEDGRRAASAVVVVVVTAGRHTETVGRYADEMRAVLSRASFKLSPRLCLRQRIARLRRRASPVIASLRFSLCIMAAPTHAAGPAADPRPVDDGALDYCANPRPARIG</sequence>